<name>A0A8J3L972_9ACTN</name>
<evidence type="ECO:0000313" key="3">
    <source>
        <dbReference type="Proteomes" id="UP000660339"/>
    </source>
</evidence>
<proteinExistence type="predicted"/>
<sequence>MADLLAATLHQWGAFARHPVDRLESRSGAGVHAVLTADGAEAYVKLTPADRGPHALAAARRELRFYRELAPAVAVGTPGLLAHADTGDAVALLLAAAGVAREPRSWTAAGWAGLGRDLARLHRTPAPDWQRPDDLRDAMAAADLSAVEAFWRPTLPRLAELVDRRDELRRQAAALPPAFIHGDCHTGNITLVGDRRHLLDWQVCGTGRPAADLAFLNVRAAPGGVSAPPDLLDGYLAEQPHDPAVTRLAVLAEELSVYVFQWPPFAAYNTAAGVEHVRRRARALHDRWFDGTAA</sequence>
<reference evidence="2" key="1">
    <citation type="submission" date="2021-01" db="EMBL/GenBank/DDBJ databases">
        <title>Whole genome shotgun sequence of Catellatospora methionotrophica NBRC 14553.</title>
        <authorList>
            <person name="Komaki H."/>
            <person name="Tamura T."/>
        </authorList>
    </citation>
    <scope>NUCLEOTIDE SEQUENCE</scope>
    <source>
        <strain evidence="2">NBRC 14553</strain>
    </source>
</reference>
<dbReference type="SUPFAM" id="SSF56112">
    <property type="entry name" value="Protein kinase-like (PK-like)"/>
    <property type="match status" value="1"/>
</dbReference>
<feature type="domain" description="Aminoglycoside phosphotransferase" evidence="1">
    <location>
        <begin position="34"/>
        <end position="236"/>
    </location>
</feature>
<dbReference type="Proteomes" id="UP000660339">
    <property type="component" value="Unassembled WGS sequence"/>
</dbReference>
<dbReference type="AlphaFoldDB" id="A0A8J3L972"/>
<accession>A0A8J3L972</accession>
<protein>
    <recommendedName>
        <fullName evidence="1">Aminoglycoside phosphotransferase domain-containing protein</fullName>
    </recommendedName>
</protein>
<dbReference type="InterPro" id="IPR011009">
    <property type="entry name" value="Kinase-like_dom_sf"/>
</dbReference>
<evidence type="ECO:0000259" key="1">
    <source>
        <dbReference type="Pfam" id="PF01636"/>
    </source>
</evidence>
<dbReference type="EMBL" id="BONJ01000014">
    <property type="protein sequence ID" value="GIG14555.1"/>
    <property type="molecule type" value="Genomic_DNA"/>
</dbReference>
<gene>
    <name evidence="2" type="ORF">Cme02nite_28870</name>
</gene>
<dbReference type="Pfam" id="PF01636">
    <property type="entry name" value="APH"/>
    <property type="match status" value="1"/>
</dbReference>
<dbReference type="RefSeq" id="WP_166377911.1">
    <property type="nucleotide sequence ID" value="NZ_BAAATT010000007.1"/>
</dbReference>
<organism evidence="2 3">
    <name type="scientific">Catellatospora methionotrophica</name>
    <dbReference type="NCBI Taxonomy" id="121620"/>
    <lineage>
        <taxon>Bacteria</taxon>
        <taxon>Bacillati</taxon>
        <taxon>Actinomycetota</taxon>
        <taxon>Actinomycetes</taxon>
        <taxon>Micromonosporales</taxon>
        <taxon>Micromonosporaceae</taxon>
        <taxon>Catellatospora</taxon>
    </lineage>
</organism>
<dbReference type="InterPro" id="IPR002575">
    <property type="entry name" value="Aminoglycoside_PTrfase"/>
</dbReference>
<evidence type="ECO:0000313" key="2">
    <source>
        <dbReference type="EMBL" id="GIG14555.1"/>
    </source>
</evidence>
<dbReference type="Gene3D" id="3.90.1200.10">
    <property type="match status" value="1"/>
</dbReference>
<keyword evidence="3" id="KW-1185">Reference proteome</keyword>
<comment type="caution">
    <text evidence="2">The sequence shown here is derived from an EMBL/GenBank/DDBJ whole genome shotgun (WGS) entry which is preliminary data.</text>
</comment>